<organism evidence="9">
    <name type="scientific">Heliothis virescens</name>
    <name type="common">Tobacco budworm moth</name>
    <dbReference type="NCBI Taxonomy" id="7102"/>
    <lineage>
        <taxon>Eukaryota</taxon>
        <taxon>Metazoa</taxon>
        <taxon>Ecdysozoa</taxon>
        <taxon>Arthropoda</taxon>
        <taxon>Hexapoda</taxon>
        <taxon>Insecta</taxon>
        <taxon>Pterygota</taxon>
        <taxon>Neoptera</taxon>
        <taxon>Endopterygota</taxon>
        <taxon>Lepidoptera</taxon>
        <taxon>Glossata</taxon>
        <taxon>Ditrysia</taxon>
        <taxon>Noctuoidea</taxon>
        <taxon>Noctuidae</taxon>
        <taxon>Heliothinae</taxon>
        <taxon>Heliothis</taxon>
    </lineage>
</organism>
<evidence type="ECO:0000256" key="8">
    <source>
        <dbReference type="SAM" id="Phobius"/>
    </source>
</evidence>
<dbReference type="GO" id="GO:0042246">
    <property type="term" value="P:tissue regeneration"/>
    <property type="evidence" value="ECO:0007669"/>
    <property type="project" value="InterPro"/>
</dbReference>
<evidence type="ECO:0000256" key="6">
    <source>
        <dbReference type="ARBA" id="ARBA00023136"/>
    </source>
</evidence>
<evidence type="ECO:0000256" key="3">
    <source>
        <dbReference type="ARBA" id="ARBA00022692"/>
    </source>
</evidence>
<dbReference type="EMBL" id="NWSH01000032">
    <property type="protein sequence ID" value="PCG80492.1"/>
    <property type="molecule type" value="Genomic_DNA"/>
</dbReference>
<gene>
    <name evidence="9" type="ORF">B5V51_7055</name>
</gene>
<reference evidence="9" key="1">
    <citation type="submission" date="2017-09" db="EMBL/GenBank/DDBJ databases">
        <title>Contemporary evolution of a Lepidopteran species, Heliothis virescens, in response to modern agricultural practices.</title>
        <authorList>
            <person name="Fritz M.L."/>
            <person name="Deyonke A.M."/>
            <person name="Papanicolaou A."/>
            <person name="Micinski S."/>
            <person name="Westbrook J."/>
            <person name="Gould F."/>
        </authorList>
    </citation>
    <scope>NUCLEOTIDE SEQUENCE [LARGE SCALE GENOMIC DNA]</scope>
    <source>
        <strain evidence="9">HvINT-</strain>
        <tissue evidence="9">Whole body</tissue>
    </source>
</reference>
<comment type="subcellular location">
    <subcellularLocation>
        <location evidence="1">Membrane</location>
        <topology evidence="1">Multi-pass membrane protein</topology>
    </subcellularLocation>
</comment>
<evidence type="ECO:0000313" key="9">
    <source>
        <dbReference type="EMBL" id="PCG80492.1"/>
    </source>
</evidence>
<feature type="transmembrane region" description="Helical" evidence="8">
    <location>
        <begin position="226"/>
        <end position="250"/>
    </location>
</feature>
<feature type="compositionally biased region" description="Polar residues" evidence="7">
    <location>
        <begin position="50"/>
        <end position="65"/>
    </location>
</feature>
<feature type="region of interest" description="Disordered" evidence="7">
    <location>
        <begin position="27"/>
        <end position="187"/>
    </location>
</feature>
<comment type="similarity">
    <text evidence="2">Belongs to the ninjurin family.</text>
</comment>
<evidence type="ECO:0000256" key="7">
    <source>
        <dbReference type="SAM" id="MobiDB-lite"/>
    </source>
</evidence>
<keyword evidence="4" id="KW-0130">Cell adhesion</keyword>
<dbReference type="Pfam" id="PF04923">
    <property type="entry name" value="Ninjurin"/>
    <property type="match status" value="1"/>
</dbReference>
<evidence type="ECO:0000256" key="2">
    <source>
        <dbReference type="ARBA" id="ARBA00008141"/>
    </source>
</evidence>
<sequence>MAKDHVKLDMVNEKNDVLLNDMIEIFGRPGKQPVQNNVRPMDLERGLDTRFSNNNLGESDSTPTQPLLEPPRSHQLPPLAGPEIDDLDGDPPKDATPYPGIDDGLFEPIDKNPENHDHDHDGSDHPTTELEPSDKHSEHHDGDDGVATDGKLPWEHDEPDFPYDVNGLTTRFGDSRPGSPMPGSIPDVNTYQQKKNLAQGMMDLALLSANANQLRYVLESSTEHSYYYPSLIFISLSIIFQVMVGVGLIMNSRYDVNDHKERCKADKINNLTVLGIFLITIVNVFITSFSVNTPVVTKTVVAPPPSV</sequence>
<evidence type="ECO:0000256" key="4">
    <source>
        <dbReference type="ARBA" id="ARBA00022889"/>
    </source>
</evidence>
<evidence type="ECO:0000256" key="5">
    <source>
        <dbReference type="ARBA" id="ARBA00022989"/>
    </source>
</evidence>
<protein>
    <recommendedName>
        <fullName evidence="10">Ninjurin-1</fullName>
    </recommendedName>
</protein>
<keyword evidence="5 8" id="KW-1133">Transmembrane helix</keyword>
<dbReference type="InterPro" id="IPR007007">
    <property type="entry name" value="Ninjurin"/>
</dbReference>
<dbReference type="PANTHER" id="PTHR12316:SF20">
    <property type="entry name" value="NINJURIN-A"/>
    <property type="match status" value="1"/>
</dbReference>
<dbReference type="AlphaFoldDB" id="A0A2A4KA16"/>
<accession>A0A2A4KA16</accession>
<dbReference type="GO" id="GO:0007155">
    <property type="term" value="P:cell adhesion"/>
    <property type="evidence" value="ECO:0007669"/>
    <property type="project" value="UniProtKB-KW"/>
</dbReference>
<comment type="caution">
    <text evidence="9">The sequence shown here is derived from an EMBL/GenBank/DDBJ whole genome shotgun (WGS) entry which is preliminary data.</text>
</comment>
<dbReference type="GO" id="GO:0016020">
    <property type="term" value="C:membrane"/>
    <property type="evidence" value="ECO:0007669"/>
    <property type="project" value="UniProtKB-SubCell"/>
</dbReference>
<keyword evidence="6 8" id="KW-0472">Membrane</keyword>
<dbReference type="PANTHER" id="PTHR12316">
    <property type="entry name" value="NINJURIN-RELATED"/>
    <property type="match status" value="1"/>
</dbReference>
<name>A0A2A4KA16_HELVI</name>
<feature type="transmembrane region" description="Helical" evidence="8">
    <location>
        <begin position="271"/>
        <end position="291"/>
    </location>
</feature>
<evidence type="ECO:0008006" key="10">
    <source>
        <dbReference type="Google" id="ProtNLM"/>
    </source>
</evidence>
<feature type="compositionally biased region" description="Basic and acidic residues" evidence="7">
    <location>
        <begin position="108"/>
        <end position="143"/>
    </location>
</feature>
<proteinExistence type="inferred from homology"/>
<evidence type="ECO:0000256" key="1">
    <source>
        <dbReference type="ARBA" id="ARBA00004141"/>
    </source>
</evidence>
<keyword evidence="3 8" id="KW-0812">Transmembrane</keyword>